<proteinExistence type="predicted"/>
<accession>A0A822Z189</accession>
<feature type="region of interest" description="Disordered" evidence="1">
    <location>
        <begin position="1"/>
        <end position="85"/>
    </location>
</feature>
<dbReference type="AlphaFoldDB" id="A0A822Z189"/>
<sequence length="85" mass="9925">MDKLFPYPLSLPSFKSHVNPISTMQDEEKNQSPTDMNPIQNTKNLQRKNGEKIYPTKRRHARTHAPLRTRSHHRGEIVVRGQPKL</sequence>
<keyword evidence="3" id="KW-1185">Reference proteome</keyword>
<organism evidence="2 3">
    <name type="scientific">Nelumbo nucifera</name>
    <name type="common">Sacred lotus</name>
    <dbReference type="NCBI Taxonomy" id="4432"/>
    <lineage>
        <taxon>Eukaryota</taxon>
        <taxon>Viridiplantae</taxon>
        <taxon>Streptophyta</taxon>
        <taxon>Embryophyta</taxon>
        <taxon>Tracheophyta</taxon>
        <taxon>Spermatophyta</taxon>
        <taxon>Magnoliopsida</taxon>
        <taxon>Proteales</taxon>
        <taxon>Nelumbonaceae</taxon>
        <taxon>Nelumbo</taxon>
    </lineage>
</organism>
<dbReference type="EMBL" id="DUZY01000004">
    <property type="protein sequence ID" value="DAD35258.1"/>
    <property type="molecule type" value="Genomic_DNA"/>
</dbReference>
<feature type="compositionally biased region" description="Basic residues" evidence="1">
    <location>
        <begin position="55"/>
        <end position="73"/>
    </location>
</feature>
<gene>
    <name evidence="2" type="ORF">HUJ06_005898</name>
</gene>
<feature type="compositionally biased region" description="Polar residues" evidence="1">
    <location>
        <begin position="31"/>
        <end position="44"/>
    </location>
</feature>
<protein>
    <submittedName>
        <fullName evidence="2">Uncharacterized protein</fullName>
    </submittedName>
</protein>
<comment type="caution">
    <text evidence="2">The sequence shown here is derived from an EMBL/GenBank/DDBJ whole genome shotgun (WGS) entry which is preliminary data.</text>
</comment>
<reference evidence="2 3" key="1">
    <citation type="journal article" date="2020" name="Mol. Biol. Evol.">
        <title>Distinct Expression and Methylation Patterns for Genes with Different Fates following a Single Whole-Genome Duplication in Flowering Plants.</title>
        <authorList>
            <person name="Shi T."/>
            <person name="Rahmani R.S."/>
            <person name="Gugger P.F."/>
            <person name="Wang M."/>
            <person name="Li H."/>
            <person name="Zhang Y."/>
            <person name="Li Z."/>
            <person name="Wang Q."/>
            <person name="Van de Peer Y."/>
            <person name="Marchal K."/>
            <person name="Chen J."/>
        </authorList>
    </citation>
    <scope>NUCLEOTIDE SEQUENCE [LARGE SCALE GENOMIC DNA]</scope>
    <source>
        <tissue evidence="2">Leaf</tissue>
    </source>
</reference>
<name>A0A822Z189_NELNU</name>
<dbReference type="Proteomes" id="UP000607653">
    <property type="component" value="Unassembled WGS sequence"/>
</dbReference>
<evidence type="ECO:0000256" key="1">
    <source>
        <dbReference type="SAM" id="MobiDB-lite"/>
    </source>
</evidence>
<evidence type="ECO:0000313" key="2">
    <source>
        <dbReference type="EMBL" id="DAD35258.1"/>
    </source>
</evidence>
<evidence type="ECO:0000313" key="3">
    <source>
        <dbReference type="Proteomes" id="UP000607653"/>
    </source>
</evidence>